<feature type="domain" description="Tetrapyrrole biosynthesis uroporphyrinogen III synthase" evidence="1">
    <location>
        <begin position="32"/>
        <end position="227"/>
    </location>
</feature>
<evidence type="ECO:0000313" key="2">
    <source>
        <dbReference type="EMBL" id="PPB82439.1"/>
    </source>
</evidence>
<dbReference type="SUPFAM" id="SSF69618">
    <property type="entry name" value="HemD-like"/>
    <property type="match status" value="1"/>
</dbReference>
<sequence length="240" mass="25165">MGTFRPTLLLTRPRPQSVRFARDFRETFGRDWPVVISPLIEIVHLPATVPGDVGGVLFTSQHAVAALSGSRLPAGLPAWCVGPRTAAAARASGFDVQAGAPGDAAGLVRILQDVGVRGPLLYPRGRHVARDLEQALAPLGIPVLPAIVYNQRPLPATQEALDLVGGPDPVLLPLFSPRSARLAVREFAQARAPIHAVAISEAARQAGADLPVCQWALADSPDADGMMRAMARLIGAGNAA</sequence>
<name>A0A2S5JLS9_9RHOB</name>
<dbReference type="AlphaFoldDB" id="A0A2S5JLS9"/>
<dbReference type="GO" id="GO:0033014">
    <property type="term" value="P:tetrapyrrole biosynthetic process"/>
    <property type="evidence" value="ECO:0007669"/>
    <property type="project" value="InterPro"/>
</dbReference>
<dbReference type="InterPro" id="IPR003754">
    <property type="entry name" value="4pyrrol_synth_uPrphyn_synth"/>
</dbReference>
<gene>
    <name evidence="2" type="ORF">LV82_00370</name>
</gene>
<dbReference type="Pfam" id="PF02602">
    <property type="entry name" value="HEM4"/>
    <property type="match status" value="1"/>
</dbReference>
<proteinExistence type="predicted"/>
<evidence type="ECO:0000259" key="1">
    <source>
        <dbReference type="Pfam" id="PF02602"/>
    </source>
</evidence>
<dbReference type="EMBL" id="PRDS01000001">
    <property type="protein sequence ID" value="PPB82439.1"/>
    <property type="molecule type" value="Genomic_DNA"/>
</dbReference>
<dbReference type="RefSeq" id="WP_245873033.1">
    <property type="nucleotide sequence ID" value="NZ_PRDS01000001.1"/>
</dbReference>
<dbReference type="Proteomes" id="UP000239736">
    <property type="component" value="Unassembled WGS sequence"/>
</dbReference>
<dbReference type="InterPro" id="IPR036108">
    <property type="entry name" value="4pyrrol_syn_uPrphyn_synt_sf"/>
</dbReference>
<dbReference type="Gene3D" id="3.40.50.10090">
    <property type="match status" value="1"/>
</dbReference>
<keyword evidence="3" id="KW-1185">Reference proteome</keyword>
<dbReference type="GO" id="GO:0004852">
    <property type="term" value="F:uroporphyrinogen-III synthase activity"/>
    <property type="evidence" value="ECO:0007669"/>
    <property type="project" value="InterPro"/>
</dbReference>
<reference evidence="2 3" key="1">
    <citation type="submission" date="2018-01" db="EMBL/GenBank/DDBJ databases">
        <title>Genomic Encyclopedia of Archaeal and Bacterial Type Strains, Phase II (KMG-II): from individual species to whole genera.</title>
        <authorList>
            <person name="Goeker M."/>
        </authorList>
    </citation>
    <scope>NUCLEOTIDE SEQUENCE [LARGE SCALE GENOMIC DNA]</scope>
    <source>
        <strain evidence="2 3">DSM 12048</strain>
    </source>
</reference>
<accession>A0A2S5JLS9</accession>
<evidence type="ECO:0000313" key="3">
    <source>
        <dbReference type="Proteomes" id="UP000239736"/>
    </source>
</evidence>
<dbReference type="CDD" id="cd06578">
    <property type="entry name" value="HemD"/>
    <property type="match status" value="1"/>
</dbReference>
<organism evidence="2 3">
    <name type="scientific">Albidovulum inexpectatum</name>
    <dbReference type="NCBI Taxonomy" id="196587"/>
    <lineage>
        <taxon>Bacteria</taxon>
        <taxon>Pseudomonadati</taxon>
        <taxon>Pseudomonadota</taxon>
        <taxon>Alphaproteobacteria</taxon>
        <taxon>Rhodobacterales</taxon>
        <taxon>Paracoccaceae</taxon>
        <taxon>Albidovulum</taxon>
    </lineage>
</organism>
<protein>
    <submittedName>
        <fullName evidence="2">Uroporphyrinogen-III synthase</fullName>
    </submittedName>
</protein>
<comment type="caution">
    <text evidence="2">The sequence shown here is derived from an EMBL/GenBank/DDBJ whole genome shotgun (WGS) entry which is preliminary data.</text>
</comment>